<evidence type="ECO:0000256" key="3">
    <source>
        <dbReference type="SAM" id="SignalP"/>
    </source>
</evidence>
<proteinExistence type="predicted"/>
<dbReference type="RefSeq" id="WP_143041421.1">
    <property type="nucleotide sequence ID" value="NZ_FNFF01000018.1"/>
</dbReference>
<evidence type="ECO:0008006" key="6">
    <source>
        <dbReference type="Google" id="ProtNLM"/>
    </source>
</evidence>
<name>A0A1G9HDG0_9ACTN</name>
<keyword evidence="2" id="KW-0472">Membrane</keyword>
<feature type="compositionally biased region" description="Low complexity" evidence="1">
    <location>
        <begin position="89"/>
        <end position="113"/>
    </location>
</feature>
<keyword evidence="3" id="KW-0732">Signal</keyword>
<feature type="signal peptide" evidence="3">
    <location>
        <begin position="1"/>
        <end position="32"/>
    </location>
</feature>
<evidence type="ECO:0000256" key="2">
    <source>
        <dbReference type="SAM" id="Phobius"/>
    </source>
</evidence>
<dbReference type="InterPro" id="IPR006311">
    <property type="entry name" value="TAT_signal"/>
</dbReference>
<dbReference type="EMBL" id="FNFF01000018">
    <property type="protein sequence ID" value="SDL10885.1"/>
    <property type="molecule type" value="Genomic_DNA"/>
</dbReference>
<keyword evidence="2" id="KW-0812">Transmembrane</keyword>
<feature type="chain" id="PRO_5011592142" description="PEP-CTERM protein-sorting domain-containing protein" evidence="3">
    <location>
        <begin position="33"/>
        <end position="113"/>
    </location>
</feature>
<feature type="region of interest" description="Disordered" evidence="1">
    <location>
        <begin position="70"/>
        <end position="113"/>
    </location>
</feature>
<keyword evidence="5" id="KW-1185">Reference proteome</keyword>
<feature type="transmembrane region" description="Helical" evidence="2">
    <location>
        <begin position="48"/>
        <end position="68"/>
    </location>
</feature>
<organism evidence="4 5">
    <name type="scientific">Streptomyces indicus</name>
    <dbReference type="NCBI Taxonomy" id="417292"/>
    <lineage>
        <taxon>Bacteria</taxon>
        <taxon>Bacillati</taxon>
        <taxon>Actinomycetota</taxon>
        <taxon>Actinomycetes</taxon>
        <taxon>Kitasatosporales</taxon>
        <taxon>Streptomycetaceae</taxon>
        <taxon>Streptomyces</taxon>
    </lineage>
</organism>
<dbReference type="PROSITE" id="PS51318">
    <property type="entry name" value="TAT"/>
    <property type="match status" value="1"/>
</dbReference>
<evidence type="ECO:0000256" key="1">
    <source>
        <dbReference type="SAM" id="MobiDB-lite"/>
    </source>
</evidence>
<evidence type="ECO:0000313" key="4">
    <source>
        <dbReference type="EMBL" id="SDL10885.1"/>
    </source>
</evidence>
<protein>
    <recommendedName>
        <fullName evidence="6">PEP-CTERM protein-sorting domain-containing protein</fullName>
    </recommendedName>
</protein>
<gene>
    <name evidence="4" type="ORF">SAMN05421806_118133</name>
</gene>
<dbReference type="AlphaFoldDB" id="A0A1G9HDG0"/>
<reference evidence="4 5" key="1">
    <citation type="submission" date="2016-10" db="EMBL/GenBank/DDBJ databases">
        <authorList>
            <person name="de Groot N.N."/>
        </authorList>
    </citation>
    <scope>NUCLEOTIDE SEQUENCE [LARGE SCALE GENOMIC DNA]</scope>
    <source>
        <strain evidence="4 5">CGMCC 4.5727</strain>
    </source>
</reference>
<sequence length="113" mass="11051">MSTKRTRTRIAPLGSVAAAAMLLAAGASPAAAASGTGEFAATHPEAGPLALASAAVAAVAGGYGLKLMRRRQAEDREQAGTVSPEPPGTEVTVAAQQAAAEPQLTAQTVNSAG</sequence>
<evidence type="ECO:0000313" key="5">
    <source>
        <dbReference type="Proteomes" id="UP000199155"/>
    </source>
</evidence>
<keyword evidence="2" id="KW-1133">Transmembrane helix</keyword>
<dbReference type="Proteomes" id="UP000199155">
    <property type="component" value="Unassembled WGS sequence"/>
</dbReference>
<accession>A0A1G9HDG0</accession>